<keyword evidence="2" id="KW-0732">Signal</keyword>
<dbReference type="CDD" id="cd02242">
    <property type="entry name" value="cupin_11S_legumin_N"/>
    <property type="match status" value="1"/>
</dbReference>
<dbReference type="PANTHER" id="PTHR31189:SF45">
    <property type="entry name" value="OS09G0552500 PROTEIN"/>
    <property type="match status" value="1"/>
</dbReference>
<evidence type="ECO:0000313" key="8">
    <source>
        <dbReference type="RefSeq" id="XP_017970282.1"/>
    </source>
</evidence>
<dbReference type="Gramene" id="Tc02v2_t007150.1">
    <property type="protein sequence ID" value="Tc02v2_p007150.1"/>
    <property type="gene ID" value="Tc02v2_g007150"/>
</dbReference>
<dbReference type="CDD" id="cd02243">
    <property type="entry name" value="cupin_11S_legumin_C"/>
    <property type="match status" value="1"/>
</dbReference>
<dbReference type="InterPro" id="IPR006044">
    <property type="entry name" value="11S_seedstore_pln"/>
</dbReference>
<evidence type="ECO:0000313" key="7">
    <source>
        <dbReference type="Proteomes" id="UP000694886"/>
    </source>
</evidence>
<evidence type="ECO:0000256" key="1">
    <source>
        <dbReference type="ARBA" id="ARBA00007178"/>
    </source>
</evidence>
<dbReference type="RefSeq" id="XP_017970282.1">
    <property type="nucleotide sequence ID" value="XM_018114793.1"/>
</dbReference>
<evidence type="ECO:0000256" key="3">
    <source>
        <dbReference type="ARBA" id="ARBA00022761"/>
    </source>
</evidence>
<proteinExistence type="inferred from homology"/>
<organism evidence="7 8">
    <name type="scientific">Theobroma cacao</name>
    <name type="common">Cacao</name>
    <name type="synonym">Cocoa</name>
    <dbReference type="NCBI Taxonomy" id="3641"/>
    <lineage>
        <taxon>Eukaryota</taxon>
        <taxon>Viridiplantae</taxon>
        <taxon>Streptophyta</taxon>
        <taxon>Embryophyta</taxon>
        <taxon>Tracheophyta</taxon>
        <taxon>Spermatophyta</taxon>
        <taxon>Magnoliopsida</taxon>
        <taxon>eudicotyledons</taxon>
        <taxon>Gunneridae</taxon>
        <taxon>Pentapetalae</taxon>
        <taxon>rosids</taxon>
        <taxon>malvids</taxon>
        <taxon>Malvales</taxon>
        <taxon>Malvaceae</taxon>
        <taxon>Byttnerioideae</taxon>
        <taxon>Theobroma</taxon>
    </lineage>
</organism>
<reference evidence="8" key="2">
    <citation type="submission" date="2025-08" db="UniProtKB">
        <authorList>
            <consortium name="RefSeq"/>
        </authorList>
    </citation>
    <scope>IDENTIFICATION</scope>
</reference>
<dbReference type="InterPro" id="IPR011051">
    <property type="entry name" value="RmlC_Cupin_sf"/>
</dbReference>
<keyword evidence="3" id="KW-0758">Storage protein</keyword>
<dbReference type="SMART" id="SM00835">
    <property type="entry name" value="Cupin_1"/>
    <property type="match status" value="2"/>
</dbReference>
<accession>A0AB32VSK8</accession>
<dbReference type="Gene3D" id="2.60.120.10">
    <property type="entry name" value="Jelly Rolls"/>
    <property type="match status" value="2"/>
</dbReference>
<dbReference type="PRINTS" id="PR00439">
    <property type="entry name" value="11SGLOBULIN"/>
</dbReference>
<name>A0AB32VSK8_THECC</name>
<dbReference type="InterPro" id="IPR014710">
    <property type="entry name" value="RmlC-like_jellyroll"/>
</dbReference>
<dbReference type="InterPro" id="IPR006045">
    <property type="entry name" value="Cupin_1"/>
</dbReference>
<gene>
    <name evidence="8" type="primary">LOC18607804</name>
</gene>
<feature type="domain" description="Cupin type-1" evidence="6">
    <location>
        <begin position="7"/>
        <end position="164"/>
    </location>
</feature>
<dbReference type="GO" id="GO:0010431">
    <property type="term" value="P:seed maturation"/>
    <property type="evidence" value="ECO:0007669"/>
    <property type="project" value="UniProtKB-ARBA"/>
</dbReference>
<keyword evidence="5" id="KW-1015">Disulfide bond</keyword>
<evidence type="ECO:0000256" key="5">
    <source>
        <dbReference type="ARBA" id="ARBA00023157"/>
    </source>
</evidence>
<evidence type="ECO:0000259" key="6">
    <source>
        <dbReference type="SMART" id="SM00835"/>
    </source>
</evidence>
<evidence type="ECO:0000256" key="4">
    <source>
        <dbReference type="ARBA" id="ARBA00023129"/>
    </source>
</evidence>
<dbReference type="KEGG" id="tcc:18607804"/>
<dbReference type="GeneID" id="18607804"/>
<reference evidence="7" key="1">
    <citation type="journal article" date="1997" name="Nucleic Acids Res.">
        <title>tRNAscan-SE: a program for improved detection of transfer RNA genes in genomic sequence.</title>
        <authorList>
            <person name="Lowe T.M."/>
            <person name="Eddy S.R."/>
        </authorList>
    </citation>
    <scope>NUCLEOTIDE SEQUENCE [LARGE SCALE GENOMIC DNA]</scope>
    <source>
        <strain evidence="7">r\B97-61/B2</strain>
    </source>
</reference>
<dbReference type="InterPro" id="IPR050253">
    <property type="entry name" value="Seed_Storage-Functional"/>
</dbReference>
<keyword evidence="4" id="KW-0708">Seed storage protein</keyword>
<dbReference type="GO" id="GO:0045735">
    <property type="term" value="F:nutrient reservoir activity"/>
    <property type="evidence" value="ECO:0007669"/>
    <property type="project" value="UniProtKB-KW"/>
</dbReference>
<protein>
    <submittedName>
        <fullName evidence="8">Cruciferin CRU4</fullName>
    </submittedName>
</protein>
<dbReference type="Proteomes" id="UP000694886">
    <property type="component" value="Chromosome 2"/>
</dbReference>
<feature type="domain" description="Cupin type-1" evidence="6">
    <location>
        <begin position="199"/>
        <end position="345"/>
    </location>
</feature>
<dbReference type="AlphaFoldDB" id="A0AB32VSK8"/>
<dbReference type="SUPFAM" id="SSF51182">
    <property type="entry name" value="RmlC-like cupins"/>
    <property type="match status" value="1"/>
</dbReference>
<evidence type="ECO:0000256" key="2">
    <source>
        <dbReference type="ARBA" id="ARBA00022729"/>
    </source>
</evidence>
<comment type="similarity">
    <text evidence="1">Belongs to the 11S seed storage protein (globulins) family.</text>
</comment>
<sequence length="366" mass="39333">MQKAMNMDLSPKFPRTFAEGEGGGYYNWASADSPVLREAKVAAGKLVLKPRGFALPHYADCSKVGYVLEGNCGVGLTLAADLKDKMAFIGLKKGNIIPVPSGSVSWWYNYGNSDVVIVFLGDATKAYVPGEITYFLLAGPQGHLAAFSPEFIARTYHVSVEKAQKLADSQKSVLSTKLGQEEAEGIPKPSEDLVNLWTQNIDSSSPDVQVKNGGKSTTLTGIQFPFLGEVGLNVTRLVLEPNATRAPAYASDAQVFYIAKGSGQVQIVGLQGKLCLNTIVETGQIFVVPSFFMVTFSANGEGMESVSIVTSPRRVTGELASKNSVLNTIPSILQVSLNLTPELNQHFRRMIETGTIIAPPMNLDHA</sequence>
<dbReference type="Pfam" id="PF00190">
    <property type="entry name" value="Cupin_1"/>
    <property type="match status" value="2"/>
</dbReference>
<dbReference type="PANTHER" id="PTHR31189">
    <property type="entry name" value="OS03G0336100 PROTEIN-RELATED"/>
    <property type="match status" value="1"/>
</dbReference>